<reference evidence="2" key="1">
    <citation type="submission" date="2020-05" db="EMBL/GenBank/DDBJ databases">
        <authorList>
            <person name="Chiriac C."/>
            <person name="Salcher M."/>
            <person name="Ghai R."/>
            <person name="Kavagutti S V."/>
        </authorList>
    </citation>
    <scope>NUCLEOTIDE SEQUENCE</scope>
</reference>
<feature type="region of interest" description="Disordered" evidence="1">
    <location>
        <begin position="144"/>
        <end position="164"/>
    </location>
</feature>
<dbReference type="EMBL" id="CAFBIY010000258">
    <property type="protein sequence ID" value="CAB4853452.1"/>
    <property type="molecule type" value="Genomic_DNA"/>
</dbReference>
<feature type="compositionally biased region" description="Basic and acidic residues" evidence="1">
    <location>
        <begin position="294"/>
        <end position="305"/>
    </location>
</feature>
<protein>
    <submittedName>
        <fullName evidence="2">Unannotated protein</fullName>
    </submittedName>
</protein>
<dbReference type="AlphaFoldDB" id="A0A6J7C5Q9"/>
<evidence type="ECO:0000256" key="1">
    <source>
        <dbReference type="SAM" id="MobiDB-lite"/>
    </source>
</evidence>
<gene>
    <name evidence="2" type="ORF">UFOPK3267_02983</name>
</gene>
<feature type="region of interest" description="Disordered" evidence="1">
    <location>
        <begin position="255"/>
        <end position="305"/>
    </location>
</feature>
<name>A0A6J7C5Q9_9ZZZZ</name>
<organism evidence="2">
    <name type="scientific">freshwater metagenome</name>
    <dbReference type="NCBI Taxonomy" id="449393"/>
    <lineage>
        <taxon>unclassified sequences</taxon>
        <taxon>metagenomes</taxon>
        <taxon>ecological metagenomes</taxon>
    </lineage>
</organism>
<accession>A0A6J7C5Q9</accession>
<sequence length="305" mass="33462">MERGARLAGLEEDVGVLRAATQHRPIRIEAALAMRPDERFVDQLAQLLGRRQHDGVQFVAGAEPVEEVEERHTGGQSGRVRDCRHVGGFGDVVRTQHREPGAPRSHHVAVVAEDAEGMRGHRASGDVNHRGGQFAGDLEHLRQHQQQALAGGERGGQRPTKHGTVQRGRSASLTLHLDHLGDDAPQVRVALRAPFIGMLAHWRSGSDRVDRNHLGEQMRNSRDRLIGIDYLTSQLGCGRLVVHECTLRTIQCEGPGSFDPAEHTSGPRSLAATPNRRHDSPGRGQLHARGPLLEPDRHDHVDGRG</sequence>
<proteinExistence type="predicted"/>
<evidence type="ECO:0000313" key="2">
    <source>
        <dbReference type="EMBL" id="CAB4853452.1"/>
    </source>
</evidence>